<gene>
    <name evidence="2" type="ORF">WQ53_03285</name>
</gene>
<name>A0A0E3Z0A8_9GAMM</name>
<feature type="chain" id="PRO_5002416368" evidence="1">
    <location>
        <begin position="19"/>
        <end position="237"/>
    </location>
</feature>
<sequence>MRHSLAALLAAVALSAPAADGAQATPTVPADATLLSVSAQAEARRAPDIATVSAGVVTQAADGNAAMRQNAEQMNRVLAAVKAAGVADRDVQTSGIHLNPQYRYEENQPPRITGYQASNNVSIKLRDVAKMGQVLDALVASGANQVNGPSFGIDNPEPLYDQARLEALKRAQARAETYAAALGLRVRRIVSIGEGGGGMPIPMPRMAMRAEAYDSTPVAPGESSVSVQLEVVFELGR</sequence>
<dbReference type="Gene3D" id="3.30.110.170">
    <property type="entry name" value="Protein of unknown function (DUF541), domain 1"/>
    <property type="match status" value="1"/>
</dbReference>
<dbReference type="PATRIC" id="fig|314722.6.peg.688"/>
<evidence type="ECO:0000313" key="2">
    <source>
        <dbReference type="EMBL" id="AKC85929.1"/>
    </source>
</evidence>
<dbReference type="PANTHER" id="PTHR34387">
    <property type="entry name" value="SLR1258 PROTEIN"/>
    <property type="match status" value="1"/>
</dbReference>
<dbReference type="InterPro" id="IPR052022">
    <property type="entry name" value="26kDa_periplasmic_antigen"/>
</dbReference>
<proteinExistence type="predicted"/>
<protein>
    <submittedName>
        <fullName evidence="2">Membrane protein</fullName>
    </submittedName>
</protein>
<dbReference type="InterPro" id="IPR007497">
    <property type="entry name" value="SIMPL/DUF541"/>
</dbReference>
<keyword evidence="1" id="KW-0732">Signal</keyword>
<dbReference type="EMBL" id="CP011144">
    <property type="protein sequence ID" value="AKC85929.1"/>
    <property type="molecule type" value="Genomic_DNA"/>
</dbReference>
<evidence type="ECO:0000256" key="1">
    <source>
        <dbReference type="SAM" id="SignalP"/>
    </source>
</evidence>
<reference evidence="2 3" key="1">
    <citation type="journal article" date="2015" name="Genome Announc.">
        <title>Complete Genome Sequence of Pseudoxanthomonas suwonensis Strain J1, a Cellulose-Degrading Bacterium Isolated from Leaf- and Wood-Enriched Soil.</title>
        <authorList>
            <person name="Hou L."/>
            <person name="Jiang J."/>
            <person name="Xu Z."/>
            <person name="Zhou Y."/>
            <person name="Leung F.C."/>
        </authorList>
    </citation>
    <scope>NUCLEOTIDE SEQUENCE [LARGE SCALE GENOMIC DNA]</scope>
    <source>
        <strain evidence="2 3">J1</strain>
    </source>
</reference>
<organism evidence="2 3">
    <name type="scientific">Pseudoxanthomonas suwonensis</name>
    <dbReference type="NCBI Taxonomy" id="314722"/>
    <lineage>
        <taxon>Bacteria</taxon>
        <taxon>Pseudomonadati</taxon>
        <taxon>Pseudomonadota</taxon>
        <taxon>Gammaproteobacteria</taxon>
        <taxon>Lysobacterales</taxon>
        <taxon>Lysobacteraceae</taxon>
        <taxon>Pseudoxanthomonas</taxon>
    </lineage>
</organism>
<dbReference type="GO" id="GO:0006974">
    <property type="term" value="P:DNA damage response"/>
    <property type="evidence" value="ECO:0007669"/>
    <property type="project" value="TreeGrafter"/>
</dbReference>
<accession>A0A0E3Z0A8</accession>
<dbReference type="OrthoDB" id="9813144at2"/>
<dbReference type="PANTHER" id="PTHR34387:SF1">
    <property type="entry name" value="PERIPLASMIC IMMUNOGENIC PROTEIN"/>
    <property type="match status" value="1"/>
</dbReference>
<dbReference type="RefSeq" id="WP_052630372.1">
    <property type="nucleotide sequence ID" value="NZ_CP011144.1"/>
</dbReference>
<dbReference type="Gene3D" id="3.30.70.2970">
    <property type="entry name" value="Protein of unknown function (DUF541), domain 2"/>
    <property type="match status" value="1"/>
</dbReference>
<keyword evidence="3" id="KW-1185">Reference proteome</keyword>
<dbReference type="AlphaFoldDB" id="A0A0E3Z0A8"/>
<dbReference type="KEGG" id="psuw:WQ53_03285"/>
<dbReference type="Pfam" id="PF04402">
    <property type="entry name" value="SIMPL"/>
    <property type="match status" value="1"/>
</dbReference>
<evidence type="ECO:0000313" key="3">
    <source>
        <dbReference type="Proteomes" id="UP000033067"/>
    </source>
</evidence>
<feature type="signal peptide" evidence="1">
    <location>
        <begin position="1"/>
        <end position="18"/>
    </location>
</feature>
<dbReference type="Proteomes" id="UP000033067">
    <property type="component" value="Chromosome"/>
</dbReference>